<comment type="caution">
    <text evidence="1">The sequence shown here is derived from an EMBL/GenBank/DDBJ whole genome shotgun (WGS) entry which is preliminary data.</text>
</comment>
<dbReference type="RefSeq" id="WP_032516137.1">
    <property type="nucleotide sequence ID" value="NZ_JNAO01000012.1"/>
</dbReference>
<accession>A0A0A2AJM3</accession>
<dbReference type="EMBL" id="JNAO01000012">
    <property type="protein sequence ID" value="KGG00629.1"/>
    <property type="molecule type" value="Genomic_DNA"/>
</dbReference>
<reference evidence="2" key="1">
    <citation type="journal article" date="2014" name="Sci. Data">
        <title>Genomes of diverse isolates of the marine cyanobacterium Prochlorococcus.</title>
        <authorList>
            <person name="Biller S."/>
            <person name="Berube P."/>
            <person name="Thompson J."/>
            <person name="Kelly L."/>
            <person name="Roggensack S."/>
            <person name="Awad L."/>
            <person name="Roache-Johnson K."/>
            <person name="Ding H."/>
            <person name="Giovannoni S.J."/>
            <person name="Moore L.R."/>
            <person name="Chisholm S.W."/>
        </authorList>
    </citation>
    <scope>NUCLEOTIDE SEQUENCE [LARGE SCALE GENOMIC DNA]</scope>
    <source>
        <strain evidence="2">MIT 9314</strain>
    </source>
</reference>
<evidence type="ECO:0008006" key="3">
    <source>
        <dbReference type="Google" id="ProtNLM"/>
    </source>
</evidence>
<dbReference type="Proteomes" id="UP000030533">
    <property type="component" value="Unassembled WGS sequence"/>
</dbReference>
<organism evidence="1 2">
    <name type="scientific">Prochlorococcus marinus str. MIT 9314</name>
    <dbReference type="NCBI Taxonomy" id="167548"/>
    <lineage>
        <taxon>Bacteria</taxon>
        <taxon>Bacillati</taxon>
        <taxon>Cyanobacteriota</taxon>
        <taxon>Cyanophyceae</taxon>
        <taxon>Synechococcales</taxon>
        <taxon>Prochlorococcaceae</taxon>
        <taxon>Prochlorococcus</taxon>
    </lineage>
</organism>
<dbReference type="eggNOG" id="ENOG5032FUJ">
    <property type="taxonomic scope" value="Bacteria"/>
</dbReference>
<proteinExistence type="predicted"/>
<gene>
    <name evidence="1" type="ORF">EU98_1430</name>
</gene>
<evidence type="ECO:0000313" key="2">
    <source>
        <dbReference type="Proteomes" id="UP000030533"/>
    </source>
</evidence>
<protein>
    <recommendedName>
        <fullName evidence="3">SH3b domain-containing protein</fullName>
    </recommendedName>
</protein>
<evidence type="ECO:0000313" key="1">
    <source>
        <dbReference type="EMBL" id="KGG00629.1"/>
    </source>
</evidence>
<dbReference type="STRING" id="167548.EU98_1430"/>
<name>A0A0A2AJM3_PROMR</name>
<sequence length="109" mass="12335">MINNVLKNFCLITFALIAPITLPAGGIQKSLKQNKFPDNINEIILSTNTSLYSCPEIYAKELLVLDVGTTLSVLRNWKVSKNENWVRVELASNKFLDNPNKILKGWIKM</sequence>
<dbReference type="AlphaFoldDB" id="A0A0A2AJM3"/>